<dbReference type="InterPro" id="IPR006218">
    <property type="entry name" value="DAHP1/KDSA"/>
</dbReference>
<dbReference type="InterPro" id="IPR052899">
    <property type="entry name" value="Class-I_DAHP_synthase"/>
</dbReference>
<name>X0Y4C5_9ZZZZ</name>
<dbReference type="PANTHER" id="PTHR43018:SF2">
    <property type="entry name" value="PHOSPHO-2-DEHYDRO-3-DEOXYHEPTONATE ALDOLASE"/>
    <property type="match status" value="1"/>
</dbReference>
<dbReference type="AlphaFoldDB" id="X0Y4C5"/>
<accession>X0Y4C5</accession>
<dbReference type="InterPro" id="IPR013785">
    <property type="entry name" value="Aldolase_TIM"/>
</dbReference>
<gene>
    <name evidence="3" type="ORF">S01H1_82902</name>
</gene>
<feature type="non-terminal residue" evidence="3">
    <location>
        <position position="1"/>
    </location>
</feature>
<sequence>GLGEEGLELLASARDEFGLPFLVEILDPRDVELVVAYADMVRVGTRNMANYALLSELGKQPLPVMLKRGFTARIEEWLNAAEYIFKEGNHNVVLCERGIRTFETATRNTLDISAVPVVKNLSHLPIVVDPSHSGGRRELVAPLARAAIASGADGFMVDVHPAPETALVDGPQAILPAEYEALM</sequence>
<dbReference type="NCBIfam" id="TIGR01361">
    <property type="entry name" value="DAHP_synth_Bsub"/>
    <property type="match status" value="1"/>
</dbReference>
<dbReference type="SUPFAM" id="SSF51569">
    <property type="entry name" value="Aldolase"/>
    <property type="match status" value="1"/>
</dbReference>
<comment type="caution">
    <text evidence="3">The sequence shown here is derived from an EMBL/GenBank/DDBJ whole genome shotgun (WGS) entry which is preliminary data.</text>
</comment>
<dbReference type="EMBL" id="BARS01056260">
    <property type="protein sequence ID" value="GAG42177.1"/>
    <property type="molecule type" value="Genomic_DNA"/>
</dbReference>
<evidence type="ECO:0000313" key="3">
    <source>
        <dbReference type="EMBL" id="GAG42177.1"/>
    </source>
</evidence>
<proteinExistence type="predicted"/>
<dbReference type="InterPro" id="IPR006268">
    <property type="entry name" value="DAHP_syn_2"/>
</dbReference>
<evidence type="ECO:0000259" key="2">
    <source>
        <dbReference type="Pfam" id="PF00793"/>
    </source>
</evidence>
<protein>
    <recommendedName>
        <fullName evidence="2">DAHP synthetase I/KDSA domain-containing protein</fullName>
    </recommendedName>
</protein>
<feature type="non-terminal residue" evidence="3">
    <location>
        <position position="183"/>
    </location>
</feature>
<evidence type="ECO:0000256" key="1">
    <source>
        <dbReference type="ARBA" id="ARBA00022679"/>
    </source>
</evidence>
<dbReference type="Pfam" id="PF00793">
    <property type="entry name" value="DAHP_synth_1"/>
    <property type="match status" value="1"/>
</dbReference>
<dbReference type="PANTHER" id="PTHR43018">
    <property type="entry name" value="PHOSPHO-2-DEHYDRO-3-DEOXYHEPTONATE ALDOLASE"/>
    <property type="match status" value="1"/>
</dbReference>
<feature type="domain" description="DAHP synthetase I/KDSA" evidence="2">
    <location>
        <begin position="1"/>
        <end position="180"/>
    </location>
</feature>
<reference evidence="3" key="1">
    <citation type="journal article" date="2014" name="Front. Microbiol.">
        <title>High frequency of phylogenetically diverse reductive dehalogenase-homologous genes in deep subseafloor sedimentary metagenomes.</title>
        <authorList>
            <person name="Kawai M."/>
            <person name="Futagami T."/>
            <person name="Toyoda A."/>
            <person name="Takaki Y."/>
            <person name="Nishi S."/>
            <person name="Hori S."/>
            <person name="Arai W."/>
            <person name="Tsubouchi T."/>
            <person name="Morono Y."/>
            <person name="Uchiyama I."/>
            <person name="Ito T."/>
            <person name="Fujiyama A."/>
            <person name="Inagaki F."/>
            <person name="Takami H."/>
        </authorList>
    </citation>
    <scope>NUCLEOTIDE SEQUENCE</scope>
    <source>
        <strain evidence="3">Expedition CK06-06</strain>
    </source>
</reference>
<organism evidence="3">
    <name type="scientific">marine sediment metagenome</name>
    <dbReference type="NCBI Taxonomy" id="412755"/>
    <lineage>
        <taxon>unclassified sequences</taxon>
        <taxon>metagenomes</taxon>
        <taxon>ecological metagenomes</taxon>
    </lineage>
</organism>
<keyword evidence="1" id="KW-0808">Transferase</keyword>
<dbReference type="Gene3D" id="3.20.20.70">
    <property type="entry name" value="Aldolase class I"/>
    <property type="match status" value="1"/>
</dbReference>
<dbReference type="GO" id="GO:0016740">
    <property type="term" value="F:transferase activity"/>
    <property type="evidence" value="ECO:0007669"/>
    <property type="project" value="UniProtKB-KW"/>
</dbReference>
<dbReference type="GO" id="GO:0016832">
    <property type="term" value="F:aldehyde-lyase activity"/>
    <property type="evidence" value="ECO:0007669"/>
    <property type="project" value="InterPro"/>
</dbReference>
<dbReference type="GO" id="GO:0009073">
    <property type="term" value="P:aromatic amino acid family biosynthetic process"/>
    <property type="evidence" value="ECO:0007669"/>
    <property type="project" value="InterPro"/>
</dbReference>